<dbReference type="AlphaFoldDB" id="A0A2L0EY30"/>
<dbReference type="EMBL" id="CP012673">
    <property type="protein sequence ID" value="AUX44175.1"/>
    <property type="molecule type" value="Genomic_DNA"/>
</dbReference>
<proteinExistence type="predicted"/>
<feature type="chain" id="PRO_5014727015" description="Secreted protein" evidence="1">
    <location>
        <begin position="22"/>
        <end position="93"/>
    </location>
</feature>
<feature type="signal peptide" evidence="1">
    <location>
        <begin position="1"/>
        <end position="21"/>
    </location>
</feature>
<protein>
    <recommendedName>
        <fullName evidence="4">Secreted protein</fullName>
    </recommendedName>
</protein>
<accession>A0A2L0EY30</accession>
<sequence>MRPALMLAIVLVGLDARAALADAREQPTVEDDADDDAACDVLRDSIIERGKCFNACDAGTEVFFRYCRTLPDRMRGACWFSASESNAACKRAC</sequence>
<name>A0A2L0EY30_SORCE</name>
<evidence type="ECO:0000256" key="1">
    <source>
        <dbReference type="SAM" id="SignalP"/>
    </source>
</evidence>
<evidence type="ECO:0000313" key="2">
    <source>
        <dbReference type="EMBL" id="AUX44175.1"/>
    </source>
</evidence>
<evidence type="ECO:0000313" key="3">
    <source>
        <dbReference type="Proteomes" id="UP000238348"/>
    </source>
</evidence>
<evidence type="ECO:0008006" key="4">
    <source>
        <dbReference type="Google" id="ProtNLM"/>
    </source>
</evidence>
<dbReference type="Proteomes" id="UP000238348">
    <property type="component" value="Chromosome"/>
</dbReference>
<gene>
    <name evidence="2" type="ORF">SOCE26_056380</name>
</gene>
<keyword evidence="1" id="KW-0732">Signal</keyword>
<organism evidence="2 3">
    <name type="scientific">Sorangium cellulosum</name>
    <name type="common">Polyangium cellulosum</name>
    <dbReference type="NCBI Taxonomy" id="56"/>
    <lineage>
        <taxon>Bacteria</taxon>
        <taxon>Pseudomonadati</taxon>
        <taxon>Myxococcota</taxon>
        <taxon>Polyangia</taxon>
        <taxon>Polyangiales</taxon>
        <taxon>Polyangiaceae</taxon>
        <taxon>Sorangium</taxon>
    </lineage>
</organism>
<reference evidence="2 3" key="1">
    <citation type="submission" date="2015-09" db="EMBL/GenBank/DDBJ databases">
        <title>Sorangium comparison.</title>
        <authorList>
            <person name="Zaburannyi N."/>
            <person name="Bunk B."/>
            <person name="Overmann J."/>
            <person name="Mueller R."/>
        </authorList>
    </citation>
    <scope>NUCLEOTIDE SEQUENCE [LARGE SCALE GENOMIC DNA]</scope>
    <source>
        <strain evidence="2 3">So ce26</strain>
    </source>
</reference>